<name>A0A239CUG9_9BURK</name>
<dbReference type="InterPro" id="IPR000715">
    <property type="entry name" value="Glycosyl_transferase_4"/>
</dbReference>
<feature type="region of interest" description="Disordered" evidence="8">
    <location>
        <begin position="366"/>
        <end position="403"/>
    </location>
</feature>
<feature type="compositionally biased region" description="Basic residues" evidence="8">
    <location>
        <begin position="366"/>
        <end position="383"/>
    </location>
</feature>
<keyword evidence="2" id="KW-1003">Cell membrane</keyword>
<keyword evidence="11" id="KW-1185">Reference proteome</keyword>
<evidence type="ECO:0000256" key="6">
    <source>
        <dbReference type="ARBA" id="ARBA00023136"/>
    </source>
</evidence>
<keyword evidence="7" id="KW-0460">Magnesium</keyword>
<comment type="cofactor">
    <cofactor evidence="7">
        <name>Mg(2+)</name>
        <dbReference type="ChEBI" id="CHEBI:18420"/>
    </cofactor>
</comment>
<dbReference type="OrthoDB" id="9783652at2"/>
<evidence type="ECO:0000256" key="2">
    <source>
        <dbReference type="ARBA" id="ARBA00022475"/>
    </source>
</evidence>
<comment type="subcellular location">
    <subcellularLocation>
        <location evidence="1">Cell membrane</location>
        <topology evidence="1">Multi-pass membrane protein</topology>
    </subcellularLocation>
</comment>
<feature type="transmembrane region" description="Helical" evidence="9">
    <location>
        <begin position="240"/>
        <end position="260"/>
    </location>
</feature>
<dbReference type="GO" id="GO:0016780">
    <property type="term" value="F:phosphotransferase activity, for other substituted phosphate groups"/>
    <property type="evidence" value="ECO:0007669"/>
    <property type="project" value="InterPro"/>
</dbReference>
<feature type="transmembrane region" description="Helical" evidence="9">
    <location>
        <begin position="44"/>
        <end position="67"/>
    </location>
</feature>
<keyword evidence="5 9" id="KW-1133">Transmembrane helix</keyword>
<evidence type="ECO:0000256" key="1">
    <source>
        <dbReference type="ARBA" id="ARBA00004651"/>
    </source>
</evidence>
<dbReference type="GO" id="GO:0009103">
    <property type="term" value="P:lipopolysaccharide biosynthetic process"/>
    <property type="evidence" value="ECO:0007669"/>
    <property type="project" value="TreeGrafter"/>
</dbReference>
<dbReference type="PANTHER" id="PTHR22926:SF3">
    <property type="entry name" value="UNDECAPRENYL-PHOSPHATE ALPHA-N-ACETYLGLUCOSAMINYL 1-PHOSPHATE TRANSFERASE"/>
    <property type="match status" value="1"/>
</dbReference>
<feature type="transmembrane region" description="Helical" evidence="9">
    <location>
        <begin position="73"/>
        <end position="91"/>
    </location>
</feature>
<reference evidence="10 11" key="1">
    <citation type="submission" date="2017-06" db="EMBL/GenBank/DDBJ databases">
        <authorList>
            <person name="Kim H.J."/>
            <person name="Triplett B.A."/>
        </authorList>
    </citation>
    <scope>NUCLEOTIDE SEQUENCE [LARGE SCALE GENOMIC DNA]</scope>
    <source>
        <strain evidence="10 11">U15</strain>
    </source>
</reference>
<dbReference type="GO" id="GO:0044038">
    <property type="term" value="P:cell wall macromolecule biosynthetic process"/>
    <property type="evidence" value="ECO:0007669"/>
    <property type="project" value="TreeGrafter"/>
</dbReference>
<feature type="transmembrane region" description="Helical" evidence="9">
    <location>
        <begin position="135"/>
        <end position="154"/>
    </location>
</feature>
<dbReference type="CDD" id="cd06912">
    <property type="entry name" value="GT_MraY_like"/>
    <property type="match status" value="1"/>
</dbReference>
<evidence type="ECO:0000313" key="11">
    <source>
        <dbReference type="Proteomes" id="UP000198284"/>
    </source>
</evidence>
<accession>A0A239CUG9</accession>
<evidence type="ECO:0000256" key="3">
    <source>
        <dbReference type="ARBA" id="ARBA00022679"/>
    </source>
</evidence>
<dbReference type="PANTHER" id="PTHR22926">
    <property type="entry name" value="PHOSPHO-N-ACETYLMURAMOYL-PENTAPEPTIDE-TRANSFERASE"/>
    <property type="match status" value="1"/>
</dbReference>
<evidence type="ECO:0000256" key="8">
    <source>
        <dbReference type="SAM" id="MobiDB-lite"/>
    </source>
</evidence>
<evidence type="ECO:0000313" key="10">
    <source>
        <dbReference type="EMBL" id="SNS23886.1"/>
    </source>
</evidence>
<evidence type="ECO:0000256" key="5">
    <source>
        <dbReference type="ARBA" id="ARBA00022989"/>
    </source>
</evidence>
<feature type="transmembrane region" description="Helical" evidence="9">
    <location>
        <begin position="309"/>
        <end position="325"/>
    </location>
</feature>
<protein>
    <submittedName>
        <fullName evidence="10">UDP-N-acetylmuramyl pentapeptide phosphotransferase/UDP-N-acetylglucosamine-1-phosphate transferase</fullName>
    </submittedName>
</protein>
<dbReference type="Pfam" id="PF00953">
    <property type="entry name" value="Glycos_transf_4"/>
    <property type="match status" value="1"/>
</dbReference>
<keyword evidence="6 9" id="KW-0472">Membrane</keyword>
<feature type="binding site" evidence="7">
    <location>
        <position position="215"/>
    </location>
    <ligand>
        <name>Mg(2+)</name>
        <dbReference type="ChEBI" id="CHEBI:18420"/>
    </ligand>
</feature>
<feature type="transmembrane region" description="Helical" evidence="9">
    <location>
        <begin position="103"/>
        <end position="123"/>
    </location>
</feature>
<evidence type="ECO:0000256" key="9">
    <source>
        <dbReference type="SAM" id="Phobius"/>
    </source>
</evidence>
<dbReference type="AlphaFoldDB" id="A0A239CUG9"/>
<keyword evidence="4 9" id="KW-0812">Transmembrane</keyword>
<evidence type="ECO:0000256" key="4">
    <source>
        <dbReference type="ARBA" id="ARBA00022692"/>
    </source>
</evidence>
<dbReference type="Proteomes" id="UP000198284">
    <property type="component" value="Unassembled WGS sequence"/>
</dbReference>
<feature type="transmembrane region" description="Helical" evidence="9">
    <location>
        <begin position="161"/>
        <end position="180"/>
    </location>
</feature>
<sequence length="403" mass="44959">MFSFFFTFIFSAVLTLLIVRMARRHKTAMDSDLSGVQKVHTRPVPRIGGLAIFLSVVVSGAIVAARLPQFAPIVWGLLLCSAFAFGGGIVEDFTRRVSPKWRLLLAMVAALLGFFLVDARIVHIDLVSFDWKIDFIWLALPLTVLAVACIVNAINLIDGFNGLASVVTIFMLLSLAYVALQVNDSFVLTMSLIVAGGAAGFLVWNYPAGMIFLGDGGAYFLGFMLAELAVMLVARNPQVSAWYAALLLIYPGFETVFSVYRRVFLRGRSPGLPDGIHLHSLIFRRLVQWAIGGRDARALTKRNSLTSPYLWLLSLLAVIPATLFWRQAPLLILFCVLFVVVYVWLYGRIVQFRSPRWLVLNQRKKRSAKNLPHRQPAHPRRPPSPRPPVEDEMPPSATKQPRV</sequence>
<keyword evidence="3 10" id="KW-0808">Transferase</keyword>
<dbReference type="GO" id="GO:0005886">
    <property type="term" value="C:plasma membrane"/>
    <property type="evidence" value="ECO:0007669"/>
    <property type="project" value="UniProtKB-SubCell"/>
</dbReference>
<proteinExistence type="predicted"/>
<keyword evidence="7" id="KW-0479">Metal-binding</keyword>
<evidence type="ECO:0000256" key="7">
    <source>
        <dbReference type="PIRSR" id="PIRSR600715-1"/>
    </source>
</evidence>
<feature type="transmembrane region" description="Helical" evidence="9">
    <location>
        <begin position="186"/>
        <end position="204"/>
    </location>
</feature>
<feature type="transmembrane region" description="Helical" evidence="9">
    <location>
        <begin position="331"/>
        <end position="347"/>
    </location>
</feature>
<organism evidence="10 11">
    <name type="scientific">Noviherbaspirillum humi</name>
    <dbReference type="NCBI Taxonomy" id="1688639"/>
    <lineage>
        <taxon>Bacteria</taxon>
        <taxon>Pseudomonadati</taxon>
        <taxon>Pseudomonadota</taxon>
        <taxon>Betaproteobacteria</taxon>
        <taxon>Burkholderiales</taxon>
        <taxon>Oxalobacteraceae</taxon>
        <taxon>Noviherbaspirillum</taxon>
    </lineage>
</organism>
<dbReference type="RefSeq" id="WP_089397831.1">
    <property type="nucleotide sequence ID" value="NZ_FZOT01000001.1"/>
</dbReference>
<feature type="transmembrane region" description="Helical" evidence="9">
    <location>
        <begin position="6"/>
        <end position="23"/>
    </location>
</feature>
<dbReference type="GO" id="GO:0046872">
    <property type="term" value="F:metal ion binding"/>
    <property type="evidence" value="ECO:0007669"/>
    <property type="project" value="UniProtKB-KW"/>
</dbReference>
<feature type="transmembrane region" description="Helical" evidence="9">
    <location>
        <begin position="216"/>
        <end position="234"/>
    </location>
</feature>
<feature type="binding site" evidence="7">
    <location>
        <position position="155"/>
    </location>
    <ligand>
        <name>Mg(2+)</name>
        <dbReference type="ChEBI" id="CHEBI:18420"/>
    </ligand>
</feature>
<dbReference type="GO" id="GO:0071555">
    <property type="term" value="P:cell wall organization"/>
    <property type="evidence" value="ECO:0007669"/>
    <property type="project" value="TreeGrafter"/>
</dbReference>
<dbReference type="EMBL" id="FZOT01000001">
    <property type="protein sequence ID" value="SNS23886.1"/>
    <property type="molecule type" value="Genomic_DNA"/>
</dbReference>
<gene>
    <name evidence="10" type="ORF">SAMN06265795_101664</name>
</gene>